<dbReference type="EMBL" id="MG201401">
    <property type="protein sequence ID" value="ATS92463.1"/>
    <property type="molecule type" value="Genomic_DNA"/>
</dbReference>
<name>A0A2D2W2V7_9CAUD</name>
<proteinExistence type="predicted"/>
<keyword evidence="2" id="KW-1185">Reference proteome</keyword>
<accession>A0A2D2W2V7</accession>
<dbReference type="Proteomes" id="UP000240674">
    <property type="component" value="Segment"/>
</dbReference>
<evidence type="ECO:0000313" key="1">
    <source>
        <dbReference type="EMBL" id="ATS92463.1"/>
    </source>
</evidence>
<reference evidence="1 2" key="1">
    <citation type="submission" date="2017-10" db="EMBL/GenBank/DDBJ databases">
        <title>Complete genome sequence of Escherichia coli bacteriophage PGT2.</title>
        <authorList>
            <person name="Kulikov E.E."/>
            <person name="Golomidova A.K."/>
            <person name="Kudryavtseva A.V."/>
            <person name="Letarov A.V."/>
        </authorList>
    </citation>
    <scope>NUCLEOTIDE SEQUENCE [LARGE SCALE GENOMIC DNA]</scope>
</reference>
<gene>
    <name evidence="1" type="ORF">PGT2_g00045</name>
</gene>
<organism evidence="1 2">
    <name type="scientific">Escherichia phage PGT2</name>
    <dbReference type="NCBI Taxonomy" id="2047782"/>
    <lineage>
        <taxon>Viruses</taxon>
        <taxon>Duplodnaviria</taxon>
        <taxon>Heunggongvirae</taxon>
        <taxon>Uroviricota</taxon>
        <taxon>Caudoviricetes</taxon>
        <taxon>Autographivirales</taxon>
        <taxon>Autonotataviridae</taxon>
        <taxon>Ermolevavirus</taxon>
        <taxon>Ermolevavirus PGT2</taxon>
    </lineage>
</organism>
<evidence type="ECO:0000313" key="2">
    <source>
        <dbReference type="Proteomes" id="UP000240674"/>
    </source>
</evidence>
<sequence length="56" mass="6143">MNKFKQYLGAAWDFTKEHGVTILRGVAVLLVGRKVGRVANQSADVLDTVIKGTKKN</sequence>
<protein>
    <submittedName>
        <fullName evidence="1">Uncharacterized protein</fullName>
    </submittedName>
</protein>